<dbReference type="EMBL" id="AP024749">
    <property type="protein sequence ID" value="BCY29461.1"/>
    <property type="molecule type" value="Genomic_DNA"/>
</dbReference>
<reference evidence="1 2" key="1">
    <citation type="submission" date="2021-06" db="EMBL/GenBank/DDBJ databases">
        <title>Whole genome sequences of Flavobacterium sp. KK2020170 and assembly.</title>
        <authorList>
            <person name="Kitahara K."/>
            <person name="Miyoshi S."/>
            <person name="Uesaka K."/>
        </authorList>
    </citation>
    <scope>NUCLEOTIDE SEQUENCE [LARGE SCALE GENOMIC DNA]</scope>
    <source>
        <strain evidence="1 2">KK2020170</strain>
    </source>
</reference>
<dbReference type="Pfam" id="PF12964">
    <property type="entry name" value="DUF3853"/>
    <property type="match status" value="1"/>
</dbReference>
<organism evidence="1 2">
    <name type="scientific">Flavobacterium okayamense</name>
    <dbReference type="NCBI Taxonomy" id="2830782"/>
    <lineage>
        <taxon>Bacteria</taxon>
        <taxon>Pseudomonadati</taxon>
        <taxon>Bacteroidota</taxon>
        <taxon>Flavobacteriia</taxon>
        <taxon>Flavobacteriales</taxon>
        <taxon>Flavobacteriaceae</taxon>
        <taxon>Flavobacterium</taxon>
    </lineage>
</organism>
<sequence length="121" mass="13664">MKHFKIMDIQELLKKPLWQLTTEEFLMLNKENSSENDNKFSLDPSSKKYVYGIDGIAKLFGCSKPTANRLKKSKKIDAAITQIGRKIIVDADLALKLAKTEKQVESNLIKKGVNLVKSITP</sequence>
<proteinExistence type="predicted"/>
<dbReference type="InterPro" id="IPR024363">
    <property type="entry name" value="DUF3853"/>
</dbReference>
<keyword evidence="2" id="KW-1185">Reference proteome</keyword>
<protein>
    <recommendedName>
        <fullName evidence="3">DUF3853 family protein</fullName>
    </recommendedName>
</protein>
<dbReference type="Proteomes" id="UP000825258">
    <property type="component" value="Chromosome"/>
</dbReference>
<gene>
    <name evidence="1" type="ORF">KK2020170_23290</name>
</gene>
<evidence type="ECO:0000313" key="1">
    <source>
        <dbReference type="EMBL" id="BCY29461.1"/>
    </source>
</evidence>
<evidence type="ECO:0008006" key="3">
    <source>
        <dbReference type="Google" id="ProtNLM"/>
    </source>
</evidence>
<accession>A0ABM7SFC6</accession>
<evidence type="ECO:0000313" key="2">
    <source>
        <dbReference type="Proteomes" id="UP000825258"/>
    </source>
</evidence>
<name>A0ABM7SFC6_9FLAO</name>